<evidence type="ECO:0000259" key="2">
    <source>
        <dbReference type="PROSITE" id="PS50943"/>
    </source>
</evidence>
<name>A0A9E6MXG2_9PROT</name>
<dbReference type="Pfam" id="PF13560">
    <property type="entry name" value="HTH_31"/>
    <property type="match status" value="1"/>
</dbReference>
<evidence type="ECO:0000313" key="4">
    <source>
        <dbReference type="Proteomes" id="UP000683551"/>
    </source>
</evidence>
<dbReference type="PROSITE" id="PS50943">
    <property type="entry name" value="HTH_CROC1"/>
    <property type="match status" value="1"/>
</dbReference>
<evidence type="ECO:0000313" key="3">
    <source>
        <dbReference type="EMBL" id="QWY76950.1"/>
    </source>
</evidence>
<dbReference type="RefSeq" id="WP_273144114.1">
    <property type="nucleotide sequence ID" value="NZ_CP053675.1"/>
</dbReference>
<evidence type="ECO:0000256" key="1">
    <source>
        <dbReference type="SAM" id="MobiDB-lite"/>
    </source>
</evidence>
<dbReference type="EMBL" id="CP071137">
    <property type="protein sequence ID" value="QWY76950.1"/>
    <property type="molecule type" value="Genomic_DNA"/>
</dbReference>
<feature type="domain" description="HTH cro/C1-type" evidence="2">
    <location>
        <begin position="11"/>
        <end position="64"/>
    </location>
</feature>
<dbReference type="SMART" id="SM00530">
    <property type="entry name" value="HTH_XRE"/>
    <property type="match status" value="1"/>
</dbReference>
<reference evidence="3" key="1">
    <citation type="submission" date="2021-02" db="EMBL/GenBank/DDBJ databases">
        <title>Comparative genomics of Ferrovum myxofaciens strains, predominant extremophile bacteria forming large biofilm stalactites in acid mine ecosystems.</title>
        <authorList>
            <person name="Burkartova K."/>
            <person name="Ridl J."/>
            <person name="Pajer P."/>
            <person name="Falteisek L."/>
        </authorList>
    </citation>
    <scope>NUCLEOTIDE SEQUENCE</scope>
    <source>
        <strain evidence="3">MI1III</strain>
    </source>
</reference>
<proteinExistence type="predicted"/>
<protein>
    <submittedName>
        <fullName evidence="3">Helix-turn-helix transcriptional regulator</fullName>
    </submittedName>
</protein>
<dbReference type="GO" id="GO:0003677">
    <property type="term" value="F:DNA binding"/>
    <property type="evidence" value="ECO:0007669"/>
    <property type="project" value="InterPro"/>
</dbReference>
<dbReference type="AlphaFoldDB" id="A0A9E6MXG2"/>
<dbReference type="InterPro" id="IPR001387">
    <property type="entry name" value="Cro/C1-type_HTH"/>
</dbReference>
<organism evidence="3 4">
    <name type="scientific">Ferrovum myxofaciens</name>
    <dbReference type="NCBI Taxonomy" id="416213"/>
    <lineage>
        <taxon>Bacteria</taxon>
        <taxon>Pseudomonadati</taxon>
        <taxon>Pseudomonadota</taxon>
        <taxon>Betaproteobacteria</taxon>
        <taxon>Ferrovales</taxon>
        <taxon>Ferrovaceae</taxon>
        <taxon>Ferrovum</taxon>
    </lineage>
</organism>
<gene>
    <name evidence="3" type="ORF">JZL65_10745</name>
</gene>
<accession>A0A9E6MXG2</accession>
<dbReference type="Proteomes" id="UP000683551">
    <property type="component" value="Chromosome"/>
</dbReference>
<dbReference type="Gene3D" id="1.10.260.40">
    <property type="entry name" value="lambda repressor-like DNA-binding domains"/>
    <property type="match status" value="1"/>
</dbReference>
<dbReference type="CDD" id="cd00093">
    <property type="entry name" value="HTH_XRE"/>
    <property type="match status" value="1"/>
</dbReference>
<feature type="region of interest" description="Disordered" evidence="1">
    <location>
        <begin position="215"/>
        <end position="240"/>
    </location>
</feature>
<dbReference type="InterPro" id="IPR010982">
    <property type="entry name" value="Lambda_DNA-bd_dom_sf"/>
</dbReference>
<sequence length="712" mass="79591">MDRDVAIGRYIASLRDQADIKQNELAKKLPWSAAVLSRIESGERSLADDELEIVLNGIGTPEALKVKEVLSRKWDVLPEAALGDPDADLLWEAEQAAQQVHALAERPDVKQFYERRLVRYQEELISAAALVANKRYRAAFIGTIAVGKSTAICRAEGLEISTSKGMPKAVLETGAGGITICEVHLRRGPSYGLIVEPCTDDEIRRHVSEFANFLLNPTQPTQQQDDGDGETGSPGISREVERALRNMTGLRRKRAEKKPDGTIVPAVDEARVLASTISDAKALSVEILARMELHKRYRRDMWHSSESGKAPLEWLQDLFERVNNGRHGEFMLPKRIELVIPNAVLGDESVSVTLVDTQGIDDIAERADLEQHFDDVHTVVVLCTVFNEAPATAVRQLLTRAKEGGVRTLESHVAILALPRPGEALAMKDNGYPAQSASEGYDLKAEEVQLKLHPLGLSNLALTFFNSAEDEPGLLRAFILDRIEAVREWQRKSLREIINGANALLENYEKAQAREVMMAAAQSLTTWMDNNAKITTIPNKHVHESLLAAVRSAHARTVYAAVVRDGDWYNLNYAHQISYGARRIATSIIEPKLNAFKVIATNLLQDEQYADAHDLVQQTMRAAELGFDNLVRKVQLVGQSIYADEMCADIDFWRDCYKEWGCGSGYRDRINEHNRKWFEEAHLGAADARVLELVKENWEEAMVEIRQLLTQD</sequence>
<dbReference type="SUPFAM" id="SSF47413">
    <property type="entry name" value="lambda repressor-like DNA-binding domains"/>
    <property type="match status" value="1"/>
</dbReference>